<proteinExistence type="predicted"/>
<comment type="caution">
    <text evidence="2">The sequence shown here is derived from an EMBL/GenBank/DDBJ whole genome shotgun (WGS) entry which is preliminary data.</text>
</comment>
<evidence type="ECO:0000313" key="2">
    <source>
        <dbReference type="EMBL" id="TQL51163.1"/>
    </source>
</evidence>
<name>A0A542YST9_9MICO</name>
<gene>
    <name evidence="2" type="ORF">FB467_2301</name>
</gene>
<organism evidence="2 3">
    <name type="scientific">Ornithinicoccus hortensis</name>
    <dbReference type="NCBI Taxonomy" id="82346"/>
    <lineage>
        <taxon>Bacteria</taxon>
        <taxon>Bacillati</taxon>
        <taxon>Actinomycetota</taxon>
        <taxon>Actinomycetes</taxon>
        <taxon>Micrococcales</taxon>
        <taxon>Intrasporangiaceae</taxon>
        <taxon>Ornithinicoccus</taxon>
    </lineage>
</organism>
<dbReference type="RefSeq" id="WP_153390184.1">
    <property type="nucleotide sequence ID" value="NZ_BAAAIK010000007.1"/>
</dbReference>
<protein>
    <recommendedName>
        <fullName evidence="4">Primosomal protein</fullName>
    </recommendedName>
</protein>
<evidence type="ECO:0000256" key="1">
    <source>
        <dbReference type="SAM" id="MobiDB-lite"/>
    </source>
</evidence>
<feature type="compositionally biased region" description="Acidic residues" evidence="1">
    <location>
        <begin position="83"/>
        <end position="97"/>
    </location>
</feature>
<feature type="compositionally biased region" description="Acidic residues" evidence="1">
    <location>
        <begin position="104"/>
        <end position="142"/>
    </location>
</feature>
<dbReference type="AlphaFoldDB" id="A0A542YST9"/>
<dbReference type="Proteomes" id="UP000319516">
    <property type="component" value="Unassembled WGS sequence"/>
</dbReference>
<sequence length="142" mass="15874">MTSDPRAALSALVAALETHLELAAVRRGDDDPAVEAAYQKVADAFEAYDDALLDAYGEVTPLDIYTEDDEDDEDELIDEEEFAEDFDNDDEDDEFDDVPTYVGLDDDEYDLDDDPDDDPDDDADDDSDDNDLDDDTDKQERG</sequence>
<evidence type="ECO:0008006" key="4">
    <source>
        <dbReference type="Google" id="ProtNLM"/>
    </source>
</evidence>
<feature type="region of interest" description="Disordered" evidence="1">
    <location>
        <begin position="83"/>
        <end position="142"/>
    </location>
</feature>
<keyword evidence="3" id="KW-1185">Reference proteome</keyword>
<evidence type="ECO:0000313" key="3">
    <source>
        <dbReference type="Proteomes" id="UP000319516"/>
    </source>
</evidence>
<accession>A0A542YST9</accession>
<dbReference type="EMBL" id="VFOP01000001">
    <property type="protein sequence ID" value="TQL51163.1"/>
    <property type="molecule type" value="Genomic_DNA"/>
</dbReference>
<reference evidence="2 3" key="1">
    <citation type="submission" date="2019-06" db="EMBL/GenBank/DDBJ databases">
        <title>Sequencing the genomes of 1000 actinobacteria strains.</title>
        <authorList>
            <person name="Klenk H.-P."/>
        </authorList>
    </citation>
    <scope>NUCLEOTIDE SEQUENCE [LARGE SCALE GENOMIC DNA]</scope>
    <source>
        <strain evidence="2 3">DSM 12335</strain>
    </source>
</reference>